<dbReference type="InterPro" id="IPR010998">
    <property type="entry name" value="Integrase_recombinase_N"/>
</dbReference>
<reference evidence="8" key="1">
    <citation type="submission" date="2023-03" db="EMBL/GenBank/DDBJ databases">
        <title>Lomoglobus Profundus gen. nov., sp. nov., a novel member of the phylum Verrucomicrobia, isolated from deep-marine sediment of South China Sea.</title>
        <authorList>
            <person name="Ahmad T."/>
            <person name="Ishaq S.E."/>
            <person name="Wang F."/>
        </authorList>
    </citation>
    <scope>NUCLEOTIDE SEQUENCE</scope>
    <source>
        <strain evidence="8">LMO-M01</strain>
    </source>
</reference>
<keyword evidence="3 5" id="KW-0238">DNA-binding</keyword>
<feature type="domain" description="Core-binding (CB)" evidence="7">
    <location>
        <begin position="22"/>
        <end position="109"/>
    </location>
</feature>
<name>A0AAF0CSV7_9BACT</name>
<sequence>MDGATGAASTSGVSPAAGSTGAAVSVSRQNWQNALSTALRVRHYALRTENTYRQWVRQLLDFHADVPLADLGEAHVQRFLEHLAVGRNVAASTQNQSFSAILFFFTHVLGRDLGELHDTVRAKRGRKMPVVMDRSEVRRVLQVTEGTSGLMLRLMYGAGLRLMECVRLRVTDVDLARGLIAVRAGKGDKDRSVPIPVALSETLGEHLKRLRGLHEVDRINSLPGVYLPHALETKYPNAGIEFAWQWFFPTKNLQNDPRSGLRRRHHLHKNTLSVAIKQAARFARIEKSISCHTLRHSYATHLVEDGVDLRSIQELLGHKSIETTMIYTHVAKAASRRVHSPLDRMDDD</sequence>
<accession>A0AAF0CSV7</accession>
<dbReference type="InterPro" id="IPR050090">
    <property type="entry name" value="Tyrosine_recombinase_XerCD"/>
</dbReference>
<dbReference type="Gene3D" id="1.10.150.130">
    <property type="match status" value="1"/>
</dbReference>
<dbReference type="NCBIfam" id="TIGR02249">
    <property type="entry name" value="integrase_gron"/>
    <property type="match status" value="1"/>
</dbReference>
<dbReference type="InterPro" id="IPR004107">
    <property type="entry name" value="Integrase_SAM-like_N"/>
</dbReference>
<gene>
    <name evidence="8" type="ORF">PXH66_00075</name>
</gene>
<evidence type="ECO:0000256" key="2">
    <source>
        <dbReference type="ARBA" id="ARBA00022908"/>
    </source>
</evidence>
<dbReference type="SUPFAM" id="SSF56349">
    <property type="entry name" value="DNA breaking-rejoining enzymes"/>
    <property type="match status" value="1"/>
</dbReference>
<dbReference type="GO" id="GO:0006310">
    <property type="term" value="P:DNA recombination"/>
    <property type="evidence" value="ECO:0007669"/>
    <property type="project" value="UniProtKB-KW"/>
</dbReference>
<evidence type="ECO:0000256" key="3">
    <source>
        <dbReference type="ARBA" id="ARBA00023125"/>
    </source>
</evidence>
<dbReference type="GO" id="GO:0003677">
    <property type="term" value="F:DNA binding"/>
    <property type="evidence" value="ECO:0007669"/>
    <property type="project" value="UniProtKB-UniRule"/>
</dbReference>
<dbReference type="InterPro" id="IPR044068">
    <property type="entry name" value="CB"/>
</dbReference>
<dbReference type="InterPro" id="IPR011010">
    <property type="entry name" value="DNA_brk_join_enz"/>
</dbReference>
<dbReference type="KEGG" id="slom:PXH66_00075"/>
<dbReference type="Pfam" id="PF00589">
    <property type="entry name" value="Phage_integrase"/>
    <property type="match status" value="1"/>
</dbReference>
<evidence type="ECO:0000313" key="8">
    <source>
        <dbReference type="EMBL" id="WED67523.1"/>
    </source>
</evidence>
<comment type="similarity">
    <text evidence="1">Belongs to the 'phage' integrase family.</text>
</comment>
<dbReference type="GO" id="GO:0015074">
    <property type="term" value="P:DNA integration"/>
    <property type="evidence" value="ECO:0007669"/>
    <property type="project" value="UniProtKB-KW"/>
</dbReference>
<evidence type="ECO:0000259" key="6">
    <source>
        <dbReference type="PROSITE" id="PS51898"/>
    </source>
</evidence>
<feature type="domain" description="Tyr recombinase" evidence="6">
    <location>
        <begin position="127"/>
        <end position="340"/>
    </location>
</feature>
<evidence type="ECO:0000313" key="9">
    <source>
        <dbReference type="Proteomes" id="UP001218638"/>
    </source>
</evidence>
<dbReference type="AlphaFoldDB" id="A0AAF0CSV7"/>
<evidence type="ECO:0000259" key="7">
    <source>
        <dbReference type="PROSITE" id="PS51900"/>
    </source>
</evidence>
<dbReference type="Gene3D" id="1.10.443.10">
    <property type="entry name" value="Intergrase catalytic core"/>
    <property type="match status" value="1"/>
</dbReference>
<dbReference type="PANTHER" id="PTHR30349:SF64">
    <property type="entry name" value="PROPHAGE INTEGRASE INTD-RELATED"/>
    <property type="match status" value="1"/>
</dbReference>
<dbReference type="InterPro" id="IPR013762">
    <property type="entry name" value="Integrase-like_cat_sf"/>
</dbReference>
<keyword evidence="9" id="KW-1185">Reference proteome</keyword>
<evidence type="ECO:0000256" key="1">
    <source>
        <dbReference type="ARBA" id="ARBA00008857"/>
    </source>
</evidence>
<keyword evidence="4" id="KW-0233">DNA recombination</keyword>
<organism evidence="8 9">
    <name type="scientific">Synoicihabitans lomoniglobus</name>
    <dbReference type="NCBI Taxonomy" id="2909285"/>
    <lineage>
        <taxon>Bacteria</taxon>
        <taxon>Pseudomonadati</taxon>
        <taxon>Verrucomicrobiota</taxon>
        <taxon>Opitutia</taxon>
        <taxon>Opitutales</taxon>
        <taxon>Opitutaceae</taxon>
        <taxon>Synoicihabitans</taxon>
    </lineage>
</organism>
<dbReference type="PROSITE" id="PS51898">
    <property type="entry name" value="TYR_RECOMBINASE"/>
    <property type="match status" value="1"/>
</dbReference>
<dbReference type="InterPro" id="IPR002104">
    <property type="entry name" value="Integrase_catalytic"/>
</dbReference>
<evidence type="ECO:0000256" key="4">
    <source>
        <dbReference type="ARBA" id="ARBA00023172"/>
    </source>
</evidence>
<dbReference type="InterPro" id="IPR011946">
    <property type="entry name" value="Integrase_integron-type"/>
</dbReference>
<dbReference type="PROSITE" id="PS51900">
    <property type="entry name" value="CB"/>
    <property type="match status" value="1"/>
</dbReference>
<dbReference type="EMBL" id="CP119075">
    <property type="protein sequence ID" value="WED67523.1"/>
    <property type="molecule type" value="Genomic_DNA"/>
</dbReference>
<dbReference type="Proteomes" id="UP001218638">
    <property type="component" value="Chromosome"/>
</dbReference>
<dbReference type="Pfam" id="PF13495">
    <property type="entry name" value="Phage_int_SAM_4"/>
    <property type="match status" value="1"/>
</dbReference>
<dbReference type="PANTHER" id="PTHR30349">
    <property type="entry name" value="PHAGE INTEGRASE-RELATED"/>
    <property type="match status" value="1"/>
</dbReference>
<proteinExistence type="inferred from homology"/>
<protein>
    <submittedName>
        <fullName evidence="8">Integron integrase</fullName>
    </submittedName>
</protein>
<evidence type="ECO:0000256" key="5">
    <source>
        <dbReference type="PROSITE-ProRule" id="PRU01248"/>
    </source>
</evidence>
<keyword evidence="2" id="KW-0229">DNA integration</keyword>